<reference evidence="2 3" key="1">
    <citation type="submission" date="2022-06" db="EMBL/GenBank/DDBJ databases">
        <authorList>
            <person name="Xuan X."/>
        </authorList>
    </citation>
    <scope>NUCLEOTIDE SEQUENCE [LARGE SCALE GENOMIC DNA]</scope>
    <source>
        <strain evidence="2 3">2V75</strain>
    </source>
</reference>
<comment type="caution">
    <text evidence="2">The sequence shown here is derived from an EMBL/GenBank/DDBJ whole genome shotgun (WGS) entry which is preliminary data.</text>
</comment>
<feature type="domain" description="Outer membrane protein beta-barrel" evidence="1">
    <location>
        <begin position="447"/>
        <end position="877"/>
    </location>
</feature>
<sequence length="879" mass="100770">MIDKFLLIACILFLSPQLIRSQKHLEGTITNKDDGVGVANVSILLKDLSDDLIIAYTFSKENGQYSISYDNIDKNLVLQTSVIGYKDTVIPLSNLVFDKLTRILDIALEEEITQLLEVDVVGEAPPVVIKNDTTVYKVSSFQDGSEKVVEDILKKLPGIEVDEQGRIKYKDKEIEALLIEGDDLFSSDYSRGTKNINVDVIDKIEAIENFSKNRLLKGIEDSEKVALNLKIKEGKEDVSYNAKTNFGIKNRFDTGGNALLVSKRIKAFSFLEYNNIGRTSSELPYSNEINGNEVSRIDEIIPDYNFQTSLSESRSNINNSVTTAGNGIFNLSDKTTLRLGIIHYNDRFNRTLIDNTRFEFSDEVFDINSTNTIESKPVENKATFSIFHDISKSSRIEYSGELFFNHTTTRSDILNNESDQFDNLVTNIFLTNHNVRYTKSFSSESVLDVNTQFFFGESAKTYQIFPGFDFNDNSIDPTITSIQTVQPLKRSISTEVRFLGLSKKTKYNFGVGINYSNEDLSSELSDDDVNVLATNSLDHDILNPYIDGNYKTIFGNWIFRSSLRLTYFDLTLQRSDQEISLDRLFLLPTASLSFKPNDKSRYYLNFDYEVTNQRISNLFANNILTRFREVNLNTPNLTPYKQKRIEFGYANNDLFNNFRLNVRIGYNDIRDNFIRSQTIDRDLSVTNFLIADGLDKSYNLAINLTKYIHFIRSTIDFNNNLRISSFRNLVNGSELRNNDSNVYSGNLVIRNSFFNKTLFLANALDIQNTVFRSPDNIENRVGSIKYSFEGKLRIKKKWSFSVNYDYLDLNVSEQGPNFNFLDTNIDYSFPKTNLNLGLGLQNIFNERRFETISNSDFSTSTFSFDILERYLLLKLSYRF</sequence>
<dbReference type="Proteomes" id="UP001206312">
    <property type="component" value="Unassembled WGS sequence"/>
</dbReference>
<keyword evidence="3" id="KW-1185">Reference proteome</keyword>
<evidence type="ECO:0000259" key="1">
    <source>
        <dbReference type="Pfam" id="PF14905"/>
    </source>
</evidence>
<organism evidence="2 3">
    <name type="scientific">Robiginitalea marina</name>
    <dbReference type="NCBI Taxonomy" id="2954105"/>
    <lineage>
        <taxon>Bacteria</taxon>
        <taxon>Pseudomonadati</taxon>
        <taxon>Bacteroidota</taxon>
        <taxon>Flavobacteriia</taxon>
        <taxon>Flavobacteriales</taxon>
        <taxon>Flavobacteriaceae</taxon>
        <taxon>Robiginitalea</taxon>
    </lineage>
</organism>
<accession>A0ABT1B078</accession>
<dbReference type="SUPFAM" id="SSF49464">
    <property type="entry name" value="Carboxypeptidase regulatory domain-like"/>
    <property type="match status" value="1"/>
</dbReference>
<name>A0ABT1B078_9FLAO</name>
<proteinExistence type="predicted"/>
<protein>
    <submittedName>
        <fullName evidence="2">Outer membrane beta-barrel family protein</fullName>
    </submittedName>
</protein>
<dbReference type="InterPro" id="IPR008969">
    <property type="entry name" value="CarboxyPept-like_regulatory"/>
</dbReference>
<dbReference type="EMBL" id="JAMXIB010000006">
    <property type="protein sequence ID" value="MCO5724988.1"/>
    <property type="molecule type" value="Genomic_DNA"/>
</dbReference>
<dbReference type="SUPFAM" id="SSF56935">
    <property type="entry name" value="Porins"/>
    <property type="match status" value="1"/>
</dbReference>
<dbReference type="RefSeq" id="WP_252741365.1">
    <property type="nucleotide sequence ID" value="NZ_JAMXIB010000006.1"/>
</dbReference>
<evidence type="ECO:0000313" key="2">
    <source>
        <dbReference type="EMBL" id="MCO5724988.1"/>
    </source>
</evidence>
<gene>
    <name evidence="2" type="ORF">NG653_08995</name>
</gene>
<evidence type="ECO:0000313" key="3">
    <source>
        <dbReference type="Proteomes" id="UP001206312"/>
    </source>
</evidence>
<dbReference type="InterPro" id="IPR041700">
    <property type="entry name" value="OMP_b-brl_3"/>
</dbReference>
<dbReference type="Pfam" id="PF14905">
    <property type="entry name" value="OMP_b-brl_3"/>
    <property type="match status" value="1"/>
</dbReference>